<evidence type="ECO:0000256" key="1">
    <source>
        <dbReference type="ARBA" id="ARBA00004651"/>
    </source>
</evidence>
<dbReference type="PANTHER" id="PTHR43124">
    <property type="entry name" value="PURINE EFFLUX PUMP PBUE"/>
    <property type="match status" value="1"/>
</dbReference>
<dbReference type="AlphaFoldDB" id="A0A7G2JLG2"/>
<evidence type="ECO:0000256" key="3">
    <source>
        <dbReference type="ARBA" id="ARBA00022692"/>
    </source>
</evidence>
<dbReference type="GO" id="GO:0022857">
    <property type="term" value="F:transmembrane transporter activity"/>
    <property type="evidence" value="ECO:0007669"/>
    <property type="project" value="InterPro"/>
</dbReference>
<sequence>MPLAVYVLGLSIFSLGTAELMVAGMMSTLSEAFGITVGEVGHLISYYAFGVMLGGPVLTYFFLKFKAPYRTTLLWLLSLYVVVQGSSAFISDYSLLVAIRIVTGVLCAGCLSLSLATSMALVPIEHRPRAASVVIAGFMVSNVFGVPLATIIDQHWGWRISFGLVAVLVFICLLALARLLPSLAAGGTLKMAEELNAFKNKAYWKACTTSCLILGASFAAFSYFVPVLVDVSNFSMQAVPFILMLYGLANIVGNMITGRLAYRHSLAIMVVGLTILSLSLLGMALFAEYQAIAIIAVILIGLSGVPMNPAMMARIVSVAHPGPMVNAVHTSVINIGLGGGSYLGGMAIASGYDLRSALWIGMVLAILALASVLPYLRRGKKGWS</sequence>
<dbReference type="GO" id="GO:0005886">
    <property type="term" value="C:plasma membrane"/>
    <property type="evidence" value="ECO:0007669"/>
    <property type="project" value="UniProtKB-SubCell"/>
</dbReference>
<protein>
    <submittedName>
        <fullName evidence="6">MFS transporter</fullName>
    </submittedName>
</protein>
<proteinExistence type="predicted"/>
<evidence type="ECO:0000313" key="6">
    <source>
        <dbReference type="EMBL" id="HCK01471.1"/>
    </source>
</evidence>
<keyword evidence="2" id="KW-1003">Cell membrane</keyword>
<dbReference type="InterPro" id="IPR050189">
    <property type="entry name" value="MFS_Efflux_Transporters"/>
</dbReference>
<dbReference type="InterPro" id="IPR036259">
    <property type="entry name" value="MFS_trans_sf"/>
</dbReference>
<dbReference type="InterPro" id="IPR011701">
    <property type="entry name" value="MFS"/>
</dbReference>
<dbReference type="RefSeq" id="WP_130380518.1">
    <property type="nucleotide sequence ID" value="NZ_CAMIRB010000002.1"/>
</dbReference>
<organism evidence="6 7">
    <name type="scientific">Serratia grimesii</name>
    <dbReference type="NCBI Taxonomy" id="82995"/>
    <lineage>
        <taxon>Bacteria</taxon>
        <taxon>Pseudomonadati</taxon>
        <taxon>Pseudomonadota</taxon>
        <taxon>Gammaproteobacteria</taxon>
        <taxon>Enterobacterales</taxon>
        <taxon>Yersiniaceae</taxon>
        <taxon>Serratia</taxon>
    </lineage>
</organism>
<reference evidence="6 7" key="1">
    <citation type="journal article" date="2018" name="Nat. Biotechnol.">
        <title>A standardized bacterial taxonomy based on genome phylogeny substantially revises the tree of life.</title>
        <authorList>
            <person name="Parks D.H."/>
            <person name="Chuvochina M."/>
            <person name="Waite D.W."/>
            <person name="Rinke C."/>
            <person name="Skarshewski A."/>
            <person name="Chaumeil P.A."/>
            <person name="Hugenholtz P."/>
        </authorList>
    </citation>
    <scope>NUCLEOTIDE SEQUENCE [LARGE SCALE GENOMIC DNA]</scope>
    <source>
        <strain evidence="6">UBA11264</strain>
    </source>
</reference>
<comment type="caution">
    <text evidence="6">The sequence shown here is derived from an EMBL/GenBank/DDBJ whole genome shotgun (WGS) entry which is preliminary data.</text>
</comment>
<evidence type="ECO:0000256" key="4">
    <source>
        <dbReference type="ARBA" id="ARBA00022989"/>
    </source>
</evidence>
<dbReference type="Pfam" id="PF07690">
    <property type="entry name" value="MFS_1"/>
    <property type="match status" value="1"/>
</dbReference>
<evidence type="ECO:0000256" key="5">
    <source>
        <dbReference type="ARBA" id="ARBA00023136"/>
    </source>
</evidence>
<dbReference type="CDD" id="cd17324">
    <property type="entry name" value="MFS_NepI_like"/>
    <property type="match status" value="1"/>
</dbReference>
<evidence type="ECO:0000313" key="7">
    <source>
        <dbReference type="Proteomes" id="UP000262210"/>
    </source>
</evidence>
<dbReference type="InterPro" id="IPR020846">
    <property type="entry name" value="MFS_dom"/>
</dbReference>
<dbReference type="EMBL" id="DPSM01000022">
    <property type="protein sequence ID" value="HCK01471.1"/>
    <property type="molecule type" value="Genomic_DNA"/>
</dbReference>
<dbReference type="PANTHER" id="PTHR43124:SF8">
    <property type="entry name" value="INNER MEMBRANE TRANSPORT PROTEIN YDHP"/>
    <property type="match status" value="1"/>
</dbReference>
<dbReference type="PROSITE" id="PS50850">
    <property type="entry name" value="MFS"/>
    <property type="match status" value="1"/>
</dbReference>
<comment type="subcellular location">
    <subcellularLocation>
        <location evidence="1">Cell membrane</location>
        <topology evidence="1">Multi-pass membrane protein</topology>
    </subcellularLocation>
</comment>
<keyword evidence="4" id="KW-1133">Transmembrane helix</keyword>
<dbReference type="SUPFAM" id="SSF103473">
    <property type="entry name" value="MFS general substrate transporter"/>
    <property type="match status" value="1"/>
</dbReference>
<keyword evidence="3" id="KW-0812">Transmembrane</keyword>
<accession>A0A7G2JLG2</accession>
<keyword evidence="5" id="KW-0472">Membrane</keyword>
<name>A0A7G2JLG2_9GAMM</name>
<evidence type="ECO:0000256" key="2">
    <source>
        <dbReference type="ARBA" id="ARBA00022475"/>
    </source>
</evidence>
<gene>
    <name evidence="6" type="ORF">DHV72_15855</name>
</gene>
<dbReference type="Gene3D" id="1.20.1250.20">
    <property type="entry name" value="MFS general substrate transporter like domains"/>
    <property type="match status" value="2"/>
</dbReference>
<dbReference type="GeneID" id="75282063"/>
<dbReference type="Proteomes" id="UP000262210">
    <property type="component" value="Unassembled WGS sequence"/>
</dbReference>